<comment type="caution">
    <text evidence="1">The sequence shown here is derived from an EMBL/GenBank/DDBJ whole genome shotgun (WGS) entry which is preliminary data.</text>
</comment>
<dbReference type="EMBL" id="LJDB01000009">
    <property type="protein sequence ID" value="ONI42632.1"/>
    <property type="molecule type" value="Genomic_DNA"/>
</dbReference>
<reference evidence="1" key="1">
    <citation type="submission" date="2016-08" db="EMBL/GenBank/DDBJ databases">
        <authorList>
            <person name="Ngugi D.K."/>
            <person name="Miyake S."/>
            <person name="Stingl U."/>
        </authorList>
    </citation>
    <scope>NUCLEOTIDE SEQUENCE</scope>
    <source>
        <strain evidence="1">SCG-B11WGA-EpuloA1</strain>
    </source>
</reference>
<accession>A0ACC8XGS3</accession>
<evidence type="ECO:0000313" key="1">
    <source>
        <dbReference type="EMBL" id="ONI42632.1"/>
    </source>
</evidence>
<evidence type="ECO:0000313" key="2">
    <source>
        <dbReference type="Proteomes" id="UP000188605"/>
    </source>
</evidence>
<protein>
    <submittedName>
        <fullName evidence="1">Uncharacterized protein</fullName>
    </submittedName>
</protein>
<sequence length="129" mass="15254">MKWYITPLVGANNIKFGMTREEVRKLVNLPYTEFYKWKSTVPTDAYKYFHAFYDEEDKLEALEFSDEVELIYKEINMFSLAQEGIQSLFEEIEVDGEYLTDIAYSIGIFIPEDEQNPESILIGKKDYYV</sequence>
<keyword evidence="2" id="KW-1185">Reference proteome</keyword>
<dbReference type="Proteomes" id="UP000188605">
    <property type="component" value="Unassembled WGS sequence"/>
</dbReference>
<name>A0ACC8XGS3_9FIRM</name>
<proteinExistence type="predicted"/>
<organism evidence="1 2">
    <name type="scientific">Candidatus Epulonipiscium fishelsonii</name>
    <dbReference type="NCBI Taxonomy" id="77094"/>
    <lineage>
        <taxon>Bacteria</taxon>
        <taxon>Bacillati</taxon>
        <taxon>Bacillota</taxon>
        <taxon>Clostridia</taxon>
        <taxon>Lachnospirales</taxon>
        <taxon>Lachnospiraceae</taxon>
        <taxon>Candidatus Epulonipiscium</taxon>
    </lineage>
</organism>
<gene>
    <name evidence="1" type="ORF">AN396_13700</name>
</gene>